<organism evidence="1">
    <name type="scientific">Siphoviridae sp. ctJ7x27</name>
    <dbReference type="NCBI Taxonomy" id="2827835"/>
    <lineage>
        <taxon>Viruses</taxon>
        <taxon>Duplodnaviria</taxon>
        <taxon>Heunggongvirae</taxon>
        <taxon>Uroviricota</taxon>
        <taxon>Caudoviricetes</taxon>
    </lineage>
</organism>
<protein>
    <submittedName>
        <fullName evidence="1">Tail component</fullName>
    </submittedName>
</protein>
<name>A0A8S5S4P8_9CAUD</name>
<reference evidence="1" key="1">
    <citation type="journal article" date="2021" name="Proc. Natl. Acad. Sci. U.S.A.">
        <title>A Catalog of Tens of Thousands of Viruses from Human Metagenomes Reveals Hidden Associations with Chronic Diseases.</title>
        <authorList>
            <person name="Tisza M.J."/>
            <person name="Buck C.B."/>
        </authorList>
    </citation>
    <scope>NUCLEOTIDE SEQUENCE</scope>
    <source>
        <strain evidence="1">CtJ7x27</strain>
    </source>
</reference>
<evidence type="ECO:0000313" key="1">
    <source>
        <dbReference type="EMBL" id="DAF45655.1"/>
    </source>
</evidence>
<accession>A0A8S5S4P8</accession>
<proteinExistence type="predicted"/>
<sequence>MARGGESLEAFMRRCAEIEERLRRNQKAITRRVAMAVLSSVVQGTPIDTGRARSNWIVSISIRNPSFMPDAYVPGSHGSTTSQNTQMAINQGTAVINGYNVNGNGIYIQNNVPYIQTLNRQGGRVIGPLFVQKAVKDGIANVRNLGGRIISTDIP</sequence>
<dbReference type="EMBL" id="BK032517">
    <property type="protein sequence ID" value="DAF45655.1"/>
    <property type="molecule type" value="Genomic_DNA"/>
</dbReference>